<proteinExistence type="predicted"/>
<protein>
    <submittedName>
        <fullName evidence="1">Uncharacterized protein</fullName>
    </submittedName>
</protein>
<organism evidence="1 2">
    <name type="scientific">Candidatus Uhrbacteria bacterium GW2011_GWC1_41_20</name>
    <dbReference type="NCBI Taxonomy" id="1618983"/>
    <lineage>
        <taxon>Bacteria</taxon>
        <taxon>Candidatus Uhriibacteriota</taxon>
    </lineage>
</organism>
<sequence length="596" mass="66903">MKKKQENGFTGIYAVLLIAAILLAFVAFGAGYWLSGGGEVYYIPTEQEDEVVVEDETDEEFVEMTEPEISESQGELSINWLSEPRETDPQAIVMATLMSETTGEVKAYELGTVASGDYQGMTLTVQIVTYLGMGDYYKSHYLLISEDEGVKPVLLDKYAIDGTSFFRLWSEFGSFLVRQSDGMQSWSEDDLSKYSQFVQEVVFDTESTIPEFEYEDMATDSLGNSYKLLGPSNLAVYPIEIDISSFSVVSSMNGSSLYQVLGDEGQMASLKNLFINVDDGGRVVIYDSYIPFWDYEDMSFQNELKVVGDTTVTGTYTKALGGGCGWTSITNVVDEAQISPLSWLGYITDGGVKYDIYEPQNYSMEIYLDDYNTWLNWHEGGSLPDFLAVHPFLYYQDELGRWIQFSNIDVLPQAECGKPVIYLYPEVETQIDVTLDLAGGFSYTEPAYENGWSVIASPDGTLVNIKDGQVYPYLFWEGKGGMYQAPENYWVVAQPNVERFLVKTLGKMGLNRQETADFMEFWYPRMQDAAYYQIGFHGTEVMNVLAPMTLSQQPDSVLRILMDFQELNAPAPSNPGTIVPFNRTGFSVVEWGGVIQ</sequence>
<reference evidence="1 2" key="1">
    <citation type="journal article" date="2015" name="Nature">
        <title>rRNA introns, odd ribosomes, and small enigmatic genomes across a large radiation of phyla.</title>
        <authorList>
            <person name="Brown C.T."/>
            <person name="Hug L.A."/>
            <person name="Thomas B.C."/>
            <person name="Sharon I."/>
            <person name="Castelle C.J."/>
            <person name="Singh A."/>
            <person name="Wilkins M.J."/>
            <person name="Williams K.H."/>
            <person name="Banfield J.F."/>
        </authorList>
    </citation>
    <scope>NUCLEOTIDE SEQUENCE [LARGE SCALE GENOMIC DNA]</scope>
</reference>
<evidence type="ECO:0000313" key="1">
    <source>
        <dbReference type="EMBL" id="KKR99994.1"/>
    </source>
</evidence>
<dbReference type="AlphaFoldDB" id="A0A0G0VG91"/>
<dbReference type="Proteomes" id="UP000033930">
    <property type="component" value="Unassembled WGS sequence"/>
</dbReference>
<accession>A0A0G0VG91</accession>
<gene>
    <name evidence="1" type="ORF">UU50_C0001G0053</name>
</gene>
<name>A0A0G0VG91_9BACT</name>
<dbReference type="PATRIC" id="fig|1618983.3.peg.52"/>
<comment type="caution">
    <text evidence="1">The sequence shown here is derived from an EMBL/GenBank/DDBJ whole genome shotgun (WGS) entry which is preliminary data.</text>
</comment>
<evidence type="ECO:0000313" key="2">
    <source>
        <dbReference type="Proteomes" id="UP000033930"/>
    </source>
</evidence>
<dbReference type="EMBL" id="LCAW01000001">
    <property type="protein sequence ID" value="KKR99994.1"/>
    <property type="molecule type" value="Genomic_DNA"/>
</dbReference>